<reference evidence="1 2" key="1">
    <citation type="submission" date="2019-03" db="EMBL/GenBank/DDBJ databases">
        <title>Draft genome sequences of novel Actinobacteria.</title>
        <authorList>
            <person name="Sahin N."/>
            <person name="Ay H."/>
            <person name="Saygin H."/>
        </authorList>
    </citation>
    <scope>NUCLEOTIDE SEQUENCE [LARGE SCALE GENOMIC DNA]</scope>
    <source>
        <strain evidence="1 2">KC310</strain>
    </source>
</reference>
<comment type="caution">
    <text evidence="1">The sequence shown here is derived from an EMBL/GenBank/DDBJ whole genome shotgun (WGS) entry which is preliminary data.</text>
</comment>
<accession>A0A4R4U3H8</accession>
<keyword evidence="2" id="KW-1185">Reference proteome</keyword>
<protein>
    <submittedName>
        <fullName evidence="1">Twin-arginine translocation signal domain-containing protein</fullName>
    </submittedName>
</protein>
<dbReference type="Proteomes" id="UP000295258">
    <property type="component" value="Unassembled WGS sequence"/>
</dbReference>
<evidence type="ECO:0000313" key="1">
    <source>
        <dbReference type="EMBL" id="TDC85360.1"/>
    </source>
</evidence>
<gene>
    <name evidence="1" type="ORF">E1292_48875</name>
</gene>
<dbReference type="AlphaFoldDB" id="A0A4R4U3H8"/>
<feature type="non-terminal residue" evidence="1">
    <location>
        <position position="18"/>
    </location>
</feature>
<dbReference type="InterPro" id="IPR006311">
    <property type="entry name" value="TAT_signal"/>
</dbReference>
<dbReference type="EMBL" id="SMKO01000318">
    <property type="protein sequence ID" value="TDC85360.1"/>
    <property type="molecule type" value="Genomic_DNA"/>
</dbReference>
<dbReference type="NCBIfam" id="TIGR01409">
    <property type="entry name" value="TAT_signal_seq"/>
    <property type="match status" value="1"/>
</dbReference>
<dbReference type="InterPro" id="IPR019546">
    <property type="entry name" value="TAT_signal_bac_arc"/>
</dbReference>
<organism evidence="1 2">
    <name type="scientific">Nonomuraea deserti</name>
    <dbReference type="NCBI Taxonomy" id="1848322"/>
    <lineage>
        <taxon>Bacteria</taxon>
        <taxon>Bacillati</taxon>
        <taxon>Actinomycetota</taxon>
        <taxon>Actinomycetes</taxon>
        <taxon>Streptosporangiales</taxon>
        <taxon>Streptosporangiaceae</taxon>
        <taxon>Nonomuraea</taxon>
    </lineage>
</organism>
<sequence>MSGLDRRGFLKLAAAGAL</sequence>
<proteinExistence type="predicted"/>
<name>A0A4R4U3H8_9ACTN</name>
<dbReference type="PROSITE" id="PS51318">
    <property type="entry name" value="TAT"/>
    <property type="match status" value="1"/>
</dbReference>
<evidence type="ECO:0000313" key="2">
    <source>
        <dbReference type="Proteomes" id="UP000295258"/>
    </source>
</evidence>